<sequence length="538" mass="61575">MKHNLQQTINKRIEEWGLAEDISQEHLLHLIEKKLSQSPDDPELGYLHAELLRKTGRIEEATQAYQQVVDLTAQRTDARGQKLADRVRKSRSKLRKKLILFAFIPVLLIGLITGYYWSVNQKLEVLKKQDGNPNEFAFTHWLAKQQAAKIISNLQATNPNLSFDFGSNATKAGQDPMEFMQSLLGAEMQKKLRRGDSASDGNDDGDDGKPKFSCAYDQHIPSCNSNDVPSAPGKKRTEVVLLMNAYRSILNTEKNCEKLEQSIDKVGEQLKWRKSEKSIKADMEDYAIECFYRQNNHQKVIEHARKLQCAEEPHFINSVYWYLTASEHQSGNTDKAVNMYNCFNKAIEHKEKYYYDTASVAARHRESGALAWLYFNDLDTAVSELEKARKTIKESTSSTQMLSYVASEIDLDLMETYVTANIELDKFEQLHFDINSSGYLTDGYKQIKDTLAGIFYMQNGKNTKSVDALKNVIQRFKQMPEYICSWDWSGFHRGLETSIPDDELRKKAKSLVVATNCYVPQSNAERIQKINAVINSLR</sequence>
<accession>A0A7V2T4E8</accession>
<protein>
    <submittedName>
        <fullName evidence="4">Tetratricopeptide repeat protein</fullName>
    </submittedName>
</protein>
<dbReference type="InterPro" id="IPR011990">
    <property type="entry name" value="TPR-like_helical_dom_sf"/>
</dbReference>
<gene>
    <name evidence="4" type="ORF">ENJ51_11195</name>
</gene>
<evidence type="ECO:0000256" key="1">
    <source>
        <dbReference type="SAM" id="Coils"/>
    </source>
</evidence>
<feature type="region of interest" description="Disordered" evidence="2">
    <location>
        <begin position="191"/>
        <end position="211"/>
    </location>
</feature>
<proteinExistence type="predicted"/>
<name>A0A7V2T4E8_LEUMU</name>
<dbReference type="AlphaFoldDB" id="A0A7V2T4E8"/>
<reference evidence="4" key="1">
    <citation type="journal article" date="2020" name="mSystems">
        <title>Genome- and Community-Level Interaction Insights into Carbon Utilization and Element Cycling Functions of Hydrothermarchaeota in Hydrothermal Sediment.</title>
        <authorList>
            <person name="Zhou Z."/>
            <person name="Liu Y."/>
            <person name="Xu W."/>
            <person name="Pan J."/>
            <person name="Luo Z.H."/>
            <person name="Li M."/>
        </authorList>
    </citation>
    <scope>NUCLEOTIDE SEQUENCE [LARGE SCALE GENOMIC DNA]</scope>
    <source>
        <strain evidence="4">HyVt-493</strain>
    </source>
</reference>
<organism evidence="4">
    <name type="scientific">Leucothrix mucor</name>
    <dbReference type="NCBI Taxonomy" id="45248"/>
    <lineage>
        <taxon>Bacteria</taxon>
        <taxon>Pseudomonadati</taxon>
        <taxon>Pseudomonadota</taxon>
        <taxon>Gammaproteobacteria</taxon>
        <taxon>Thiotrichales</taxon>
        <taxon>Thiotrichaceae</taxon>
        <taxon>Leucothrix</taxon>
    </lineage>
</organism>
<dbReference type="SUPFAM" id="SSF48452">
    <property type="entry name" value="TPR-like"/>
    <property type="match status" value="1"/>
</dbReference>
<feature type="coiled-coil region" evidence="1">
    <location>
        <begin position="242"/>
        <end position="269"/>
    </location>
</feature>
<dbReference type="EMBL" id="DRMS01000419">
    <property type="protein sequence ID" value="HFC93363.1"/>
    <property type="molecule type" value="Genomic_DNA"/>
</dbReference>
<comment type="caution">
    <text evidence="4">The sequence shown here is derived from an EMBL/GenBank/DDBJ whole genome shotgun (WGS) entry which is preliminary data.</text>
</comment>
<evidence type="ECO:0000256" key="2">
    <source>
        <dbReference type="SAM" id="MobiDB-lite"/>
    </source>
</evidence>
<keyword evidence="3" id="KW-0812">Transmembrane</keyword>
<feature type="transmembrane region" description="Helical" evidence="3">
    <location>
        <begin position="98"/>
        <end position="117"/>
    </location>
</feature>
<keyword evidence="1" id="KW-0175">Coiled coil</keyword>
<keyword evidence="3" id="KW-1133">Transmembrane helix</keyword>
<keyword evidence="3" id="KW-0472">Membrane</keyword>
<evidence type="ECO:0000256" key="3">
    <source>
        <dbReference type="SAM" id="Phobius"/>
    </source>
</evidence>
<evidence type="ECO:0000313" key="4">
    <source>
        <dbReference type="EMBL" id="HFC93363.1"/>
    </source>
</evidence>
<dbReference type="Gene3D" id="1.25.40.10">
    <property type="entry name" value="Tetratricopeptide repeat domain"/>
    <property type="match status" value="2"/>
</dbReference>
<dbReference type="Proteomes" id="UP000885750">
    <property type="component" value="Unassembled WGS sequence"/>
</dbReference>